<dbReference type="Proteomes" id="UP000677234">
    <property type="component" value="Chromosome"/>
</dbReference>
<evidence type="ECO:0000256" key="4">
    <source>
        <dbReference type="ARBA" id="ARBA00022679"/>
    </source>
</evidence>
<evidence type="ECO:0000259" key="11">
    <source>
        <dbReference type="Pfam" id="PF01757"/>
    </source>
</evidence>
<evidence type="ECO:0000256" key="10">
    <source>
        <dbReference type="SAM" id="Phobius"/>
    </source>
</evidence>
<feature type="region of interest" description="Disordered" evidence="9">
    <location>
        <begin position="407"/>
        <end position="486"/>
    </location>
</feature>
<dbReference type="EMBL" id="CP066308">
    <property type="protein sequence ID" value="QQE74584.1"/>
    <property type="molecule type" value="Genomic_DNA"/>
</dbReference>
<dbReference type="GO" id="GO:0016747">
    <property type="term" value="F:acyltransferase activity, transferring groups other than amino-acyl groups"/>
    <property type="evidence" value="ECO:0007669"/>
    <property type="project" value="InterPro"/>
</dbReference>
<feature type="transmembrane region" description="Helical" evidence="10">
    <location>
        <begin position="237"/>
        <end position="257"/>
    </location>
</feature>
<evidence type="ECO:0000313" key="15">
    <source>
        <dbReference type="Proteomes" id="UP000677234"/>
    </source>
</evidence>
<evidence type="ECO:0000313" key="14">
    <source>
        <dbReference type="Proteomes" id="UP000595847"/>
    </source>
</evidence>
<feature type="compositionally biased region" description="Low complexity" evidence="9">
    <location>
        <begin position="443"/>
        <end position="485"/>
    </location>
</feature>
<keyword evidence="4 12" id="KW-0808">Transferase</keyword>
<evidence type="ECO:0000256" key="9">
    <source>
        <dbReference type="SAM" id="MobiDB-lite"/>
    </source>
</evidence>
<keyword evidence="8 12" id="KW-0012">Acyltransferase</keyword>
<feature type="transmembrane region" description="Helical" evidence="10">
    <location>
        <begin position="378"/>
        <end position="400"/>
    </location>
</feature>
<comment type="similarity">
    <text evidence="2">Belongs to the acyltransferase 3 family.</text>
</comment>
<keyword evidence="6 10" id="KW-1133">Transmembrane helix</keyword>
<dbReference type="GO" id="GO:0009103">
    <property type="term" value="P:lipopolysaccharide biosynthetic process"/>
    <property type="evidence" value="ECO:0007669"/>
    <property type="project" value="TreeGrafter"/>
</dbReference>
<evidence type="ECO:0000256" key="5">
    <source>
        <dbReference type="ARBA" id="ARBA00022692"/>
    </source>
</evidence>
<dbReference type="GO" id="GO:0005886">
    <property type="term" value="C:plasma membrane"/>
    <property type="evidence" value="ECO:0007669"/>
    <property type="project" value="UniProtKB-SubCell"/>
</dbReference>
<feature type="transmembrane region" description="Helical" evidence="10">
    <location>
        <begin position="143"/>
        <end position="164"/>
    </location>
</feature>
<dbReference type="Gene3D" id="3.40.50.1110">
    <property type="entry name" value="SGNH hydrolase"/>
    <property type="match status" value="1"/>
</dbReference>
<dbReference type="KEGG" id="bcop:JD108_00825"/>
<dbReference type="InterPro" id="IPR002656">
    <property type="entry name" value="Acyl_transf_3_dom"/>
</dbReference>
<dbReference type="EMBL" id="CP073708">
    <property type="protein sequence ID" value="QUO41667.1"/>
    <property type="molecule type" value="Genomic_DNA"/>
</dbReference>
<accession>A0A7T5EL27</accession>
<proteinExistence type="inferred from homology"/>
<protein>
    <submittedName>
        <fullName evidence="12">Acyltransferase family protein</fullName>
    </submittedName>
</protein>
<evidence type="ECO:0000313" key="13">
    <source>
        <dbReference type="EMBL" id="QUO41667.1"/>
    </source>
</evidence>
<evidence type="ECO:0000256" key="1">
    <source>
        <dbReference type="ARBA" id="ARBA00004651"/>
    </source>
</evidence>
<evidence type="ECO:0000256" key="6">
    <source>
        <dbReference type="ARBA" id="ARBA00022989"/>
    </source>
</evidence>
<feature type="transmembrane region" description="Helical" evidence="10">
    <location>
        <begin position="81"/>
        <end position="98"/>
    </location>
</feature>
<comment type="subcellular location">
    <subcellularLocation>
        <location evidence="1">Cell membrane</location>
        <topology evidence="1">Multi-pass membrane protein</topology>
    </subcellularLocation>
</comment>
<dbReference type="RefSeq" id="WP_198828160.1">
    <property type="nucleotide sequence ID" value="NZ_CP066308.1"/>
</dbReference>
<feature type="domain" description="Acyltransferase 3" evidence="11">
    <location>
        <begin position="13"/>
        <end position="343"/>
    </location>
</feature>
<sequence>MPKPIMGKGRYMAGLDGLRALAVLAVVAYHLQFEWIPGGLLGVGVFFVLSGYLITDLLVMEWKRNGRIDLADFWLRRARRLLPAMFVLLAAVIAWLLIREPSRLIAIREELLASLLYVSNWWLIFHEVSYFESFGPPSPLGHFWSLAVEEQFYLLWPLLLMAGIRLFRKRGMLFAVTTGAALLSACLMVLLYEPGVDPSRVYYGTDTRAFGLLIGAALAMVWPSAKLSDRVSPRGRWSLDLVGAVGMAILLGMFWKINEYDPFLYQGGFVILSLVTAIVVAVLAHPATRLGKFMGAAPFRWIGLRSYGIYLWHYPVIVLTSPAVNTSGVNLSLSLMQLAASVILADLSWRFVEEPIRRGTWKRLWERVRPGQGRRSRAAWLTTAAAAVIGLVFAGMSQLYPIATASTYTDDDGPDHPSGNHPATEQASRQEQHQGASRAGEMPPGANGATDPAGPAGTPGASGPAGASHQTTGSTSATAGTAVRGSGKGITVIGDSVMLGAEPSLKEMLPGITIDGKIGRQWSHALEIIKRLKAEGKLGQTVVLELGSNGPFTVKQMDAILEALGEKRQIILVNTRVPRPWEREVNAGLKQRADSSKAISLIDWYGASTGKDHYFAKDGVHLTVEGAKAYADLLTSGILSRMQDH</sequence>
<dbReference type="SUPFAM" id="SSF52266">
    <property type="entry name" value="SGNH hydrolase"/>
    <property type="match status" value="1"/>
</dbReference>
<gene>
    <name evidence="12" type="ORF">JD108_00825</name>
    <name evidence="13" type="ORF">KDJ56_00825</name>
</gene>
<feature type="compositionally biased region" description="Polar residues" evidence="9">
    <location>
        <begin position="421"/>
        <end position="435"/>
    </location>
</feature>
<evidence type="ECO:0000256" key="7">
    <source>
        <dbReference type="ARBA" id="ARBA00023136"/>
    </source>
</evidence>
<keyword evidence="5 10" id="KW-0812">Transmembrane</keyword>
<dbReference type="Pfam" id="PF01757">
    <property type="entry name" value="Acyl_transf_3"/>
    <property type="match status" value="1"/>
</dbReference>
<keyword evidence="15" id="KW-1185">Reference proteome</keyword>
<reference evidence="12 14" key="1">
    <citation type="submission" date="2020-12" db="EMBL/GenBank/DDBJ databases">
        <title>strain FJAT-54423T represents a novel species of the genus Brevibacillus.</title>
        <authorList>
            <person name="Tang R."/>
        </authorList>
    </citation>
    <scope>NUCLEOTIDE SEQUENCE [LARGE SCALE GENOMIC DNA]</scope>
    <source>
        <strain evidence="12 14">FJAT-54423</strain>
    </source>
</reference>
<dbReference type="AlphaFoldDB" id="A0A7T5EL27"/>
<dbReference type="CDD" id="cd01840">
    <property type="entry name" value="SGNH_hydrolase_yrhL_like"/>
    <property type="match status" value="1"/>
</dbReference>
<keyword evidence="7 10" id="KW-0472">Membrane</keyword>
<dbReference type="PANTHER" id="PTHR23028:SF53">
    <property type="entry name" value="ACYL_TRANSF_3 DOMAIN-CONTAINING PROTEIN"/>
    <property type="match status" value="1"/>
</dbReference>
<evidence type="ECO:0000256" key="2">
    <source>
        <dbReference type="ARBA" id="ARBA00007400"/>
    </source>
</evidence>
<evidence type="ECO:0000256" key="8">
    <source>
        <dbReference type="ARBA" id="ARBA00023315"/>
    </source>
</evidence>
<evidence type="ECO:0000256" key="3">
    <source>
        <dbReference type="ARBA" id="ARBA00022475"/>
    </source>
</evidence>
<organism evidence="12 14">
    <name type="scientific">Brevibacillus composti</name>
    <dbReference type="NCBI Taxonomy" id="2796470"/>
    <lineage>
        <taxon>Bacteria</taxon>
        <taxon>Bacillati</taxon>
        <taxon>Bacillota</taxon>
        <taxon>Bacilli</taxon>
        <taxon>Bacillales</taxon>
        <taxon>Paenibacillaceae</taxon>
        <taxon>Brevibacillus</taxon>
    </lineage>
</organism>
<name>A0A7T5EL27_9BACL</name>
<reference evidence="13" key="2">
    <citation type="submission" date="2021-04" db="EMBL/GenBank/DDBJ databases">
        <title>Brevibacillus composti FJAT-54423, complete genome.</title>
        <authorList>
            <person name="Tang R."/>
        </authorList>
    </citation>
    <scope>NUCLEOTIDE SEQUENCE</scope>
    <source>
        <strain evidence="13">FJAT-54424</strain>
    </source>
</reference>
<dbReference type="InterPro" id="IPR050879">
    <property type="entry name" value="Acyltransferase_3"/>
</dbReference>
<dbReference type="PANTHER" id="PTHR23028">
    <property type="entry name" value="ACETYLTRANSFERASE"/>
    <property type="match status" value="1"/>
</dbReference>
<dbReference type="InterPro" id="IPR036514">
    <property type="entry name" value="SGNH_hydro_sf"/>
</dbReference>
<feature type="transmembrane region" description="Helical" evidence="10">
    <location>
        <begin position="263"/>
        <end position="286"/>
    </location>
</feature>
<keyword evidence="3" id="KW-1003">Cell membrane</keyword>
<feature type="transmembrane region" description="Helical" evidence="10">
    <location>
        <begin position="207"/>
        <end position="225"/>
    </location>
</feature>
<dbReference type="Proteomes" id="UP000595847">
    <property type="component" value="Chromosome"/>
</dbReference>
<feature type="transmembrane region" description="Helical" evidence="10">
    <location>
        <begin position="12"/>
        <end position="33"/>
    </location>
</feature>
<feature type="transmembrane region" description="Helical" evidence="10">
    <location>
        <begin position="171"/>
        <end position="192"/>
    </location>
</feature>
<evidence type="ECO:0000313" key="12">
    <source>
        <dbReference type="EMBL" id="QQE74584.1"/>
    </source>
</evidence>
<feature type="transmembrane region" description="Helical" evidence="10">
    <location>
        <begin position="39"/>
        <end position="60"/>
    </location>
</feature>